<organism evidence="3 6">
    <name type="scientific">Brevibacterium casei</name>
    <dbReference type="NCBI Taxonomy" id="33889"/>
    <lineage>
        <taxon>Bacteria</taxon>
        <taxon>Bacillati</taxon>
        <taxon>Actinomycetota</taxon>
        <taxon>Actinomycetes</taxon>
        <taxon>Micrococcales</taxon>
        <taxon>Brevibacteriaceae</taxon>
        <taxon>Brevibacterium</taxon>
    </lineage>
</organism>
<evidence type="ECO:0000259" key="2">
    <source>
        <dbReference type="Pfam" id="PF00582"/>
    </source>
</evidence>
<dbReference type="InterPro" id="IPR006016">
    <property type="entry name" value="UspA"/>
</dbReference>
<name>A0A165DNP2_9MICO</name>
<dbReference type="KEGG" id="bcau:I6G59_05540"/>
<sequence length="129" mass="13551">MTILIGYLPAPEGEAALRAGFAEAALRTCDAVVVNSQRRGASGTPTEIDKDDIDRIVALGEEAGVAVTVLQPDHEDDVPGTLNDLAAEHDAQLIVIGLRKRSAIGKFILGSQAQRILLEAEVPVLTAKA</sequence>
<evidence type="ECO:0000313" key="7">
    <source>
        <dbReference type="Proteomes" id="UP000216867"/>
    </source>
</evidence>
<evidence type="ECO:0000256" key="1">
    <source>
        <dbReference type="ARBA" id="ARBA00008791"/>
    </source>
</evidence>
<dbReference type="EMBL" id="CP065682">
    <property type="protein sequence ID" value="QPS34776.1"/>
    <property type="molecule type" value="Genomic_DNA"/>
</dbReference>
<evidence type="ECO:0000313" key="3">
    <source>
        <dbReference type="EMBL" id="KZE17043.1"/>
    </source>
</evidence>
<dbReference type="Proteomes" id="UP000594979">
    <property type="component" value="Chromosome"/>
</dbReference>
<dbReference type="InterPro" id="IPR006015">
    <property type="entry name" value="Universal_stress_UspA"/>
</dbReference>
<reference evidence="6" key="1">
    <citation type="submission" date="2016-01" db="EMBL/GenBank/DDBJ databases">
        <title>Draft genome of Chromobacterium sp. F49.</title>
        <authorList>
            <person name="Hong K.W."/>
        </authorList>
    </citation>
    <scope>NUCLEOTIDE SEQUENCE [LARGE SCALE GENOMIC DNA]</scope>
    <source>
        <strain evidence="6">M40</strain>
    </source>
</reference>
<dbReference type="InterPro" id="IPR014729">
    <property type="entry name" value="Rossmann-like_a/b/a_fold"/>
</dbReference>
<feature type="domain" description="UspA" evidence="2">
    <location>
        <begin position="2"/>
        <end position="127"/>
    </location>
</feature>
<dbReference type="PRINTS" id="PR01438">
    <property type="entry name" value="UNVRSLSTRESS"/>
</dbReference>
<dbReference type="Pfam" id="PF00582">
    <property type="entry name" value="Usp"/>
    <property type="match status" value="1"/>
</dbReference>
<proteinExistence type="inferred from homology"/>
<reference evidence="5 8" key="4">
    <citation type="submission" date="2020-12" db="EMBL/GenBank/DDBJ databases">
        <title>FDA dAtabase for Regulatory Grade micrObial Sequences (FDA-ARGOS): Supporting development and validation of Infectious Disease Dx tests.</title>
        <authorList>
            <person name="Sproer C."/>
            <person name="Gronow S."/>
            <person name="Severitt S."/>
            <person name="Schroder I."/>
            <person name="Tallon L."/>
            <person name="Sadzewicz L."/>
            <person name="Zhao X."/>
            <person name="Boylan J."/>
            <person name="Ott S."/>
            <person name="Bowen H."/>
            <person name="Vavikolanu K."/>
            <person name="Mehta A."/>
            <person name="Aluvathingal J."/>
            <person name="Nadendla S."/>
            <person name="Lowell S."/>
            <person name="Myers T."/>
            <person name="Yan Y."/>
            <person name="Sichtig H."/>
        </authorList>
    </citation>
    <scope>NUCLEOTIDE SEQUENCE [LARGE SCALE GENOMIC DNA]</scope>
    <source>
        <strain evidence="5 8">FDAARGOS_902</strain>
    </source>
</reference>
<dbReference type="STRING" id="33889.AVW13_14230"/>
<accession>A0A165DNP2</accession>
<dbReference type="GeneID" id="99774854"/>
<dbReference type="Proteomes" id="UP000216867">
    <property type="component" value="Unassembled WGS sequence"/>
</dbReference>
<dbReference type="RefSeq" id="WP_009377457.1">
    <property type="nucleotide sequence ID" value="NZ_CBDRLP010000002.1"/>
</dbReference>
<comment type="similarity">
    <text evidence="1">Belongs to the universal stress protein A family.</text>
</comment>
<reference evidence="3" key="2">
    <citation type="submission" date="2016-01" db="EMBL/GenBank/DDBJ databases">
        <authorList>
            <person name="Hong K.W."/>
        </authorList>
    </citation>
    <scope>NUCLEOTIDE SEQUENCE</scope>
    <source>
        <strain evidence="3">M40</strain>
    </source>
</reference>
<dbReference type="CDD" id="cd00293">
    <property type="entry name" value="USP-like"/>
    <property type="match status" value="1"/>
</dbReference>
<evidence type="ECO:0000313" key="4">
    <source>
        <dbReference type="EMBL" id="PAK97174.1"/>
    </source>
</evidence>
<gene>
    <name evidence="3" type="ORF">AVW13_14230</name>
    <name evidence="4" type="ORF">B8X04_00935</name>
    <name evidence="5" type="ORF">I6G59_05540</name>
</gene>
<evidence type="ECO:0000313" key="8">
    <source>
        <dbReference type="Proteomes" id="UP000594979"/>
    </source>
</evidence>
<evidence type="ECO:0000313" key="5">
    <source>
        <dbReference type="EMBL" id="QPS34776.1"/>
    </source>
</evidence>
<protein>
    <submittedName>
        <fullName evidence="3 5">Universal stress protein</fullName>
    </submittedName>
</protein>
<dbReference type="AlphaFoldDB" id="A0A165DNP2"/>
<reference evidence="4 7" key="3">
    <citation type="submission" date="2017-04" db="EMBL/GenBank/DDBJ databases">
        <title>Kefir bacterial isolates.</title>
        <authorList>
            <person name="Kim Y."/>
            <person name="Blasche S."/>
            <person name="Patil K.R."/>
        </authorList>
    </citation>
    <scope>NUCLEOTIDE SEQUENCE [LARGE SCALE GENOMIC DNA]</scope>
    <source>
        <strain evidence="4 7">OG2</strain>
    </source>
</reference>
<dbReference type="Gene3D" id="3.40.50.620">
    <property type="entry name" value="HUPs"/>
    <property type="match status" value="1"/>
</dbReference>
<dbReference type="EMBL" id="LQQR01000028">
    <property type="protein sequence ID" value="KZE17043.1"/>
    <property type="molecule type" value="Genomic_DNA"/>
</dbReference>
<dbReference type="Proteomes" id="UP000076612">
    <property type="component" value="Unassembled WGS sequence"/>
</dbReference>
<evidence type="ECO:0000313" key="6">
    <source>
        <dbReference type="Proteomes" id="UP000076612"/>
    </source>
</evidence>
<dbReference type="EMBL" id="NCWY01000001">
    <property type="protein sequence ID" value="PAK97174.1"/>
    <property type="molecule type" value="Genomic_DNA"/>
</dbReference>
<dbReference type="SUPFAM" id="SSF52402">
    <property type="entry name" value="Adenine nucleotide alpha hydrolases-like"/>
    <property type="match status" value="1"/>
</dbReference>